<feature type="region of interest" description="Disordered" evidence="1">
    <location>
        <begin position="1"/>
        <end position="56"/>
    </location>
</feature>
<name>M7C1Z8_CHEMY</name>
<evidence type="ECO:0000256" key="1">
    <source>
        <dbReference type="SAM" id="MobiDB-lite"/>
    </source>
</evidence>
<dbReference type="AlphaFoldDB" id="M7C1Z8"/>
<reference evidence="3" key="1">
    <citation type="journal article" date="2013" name="Nat. Genet.">
        <title>The draft genomes of soft-shell turtle and green sea turtle yield insights into the development and evolution of the turtle-specific body plan.</title>
        <authorList>
            <person name="Wang Z."/>
            <person name="Pascual-Anaya J."/>
            <person name="Zadissa A."/>
            <person name="Li W."/>
            <person name="Niimura Y."/>
            <person name="Huang Z."/>
            <person name="Li C."/>
            <person name="White S."/>
            <person name="Xiong Z."/>
            <person name="Fang D."/>
            <person name="Wang B."/>
            <person name="Ming Y."/>
            <person name="Chen Y."/>
            <person name="Zheng Y."/>
            <person name="Kuraku S."/>
            <person name="Pignatelli M."/>
            <person name="Herrero J."/>
            <person name="Beal K."/>
            <person name="Nozawa M."/>
            <person name="Li Q."/>
            <person name="Wang J."/>
            <person name="Zhang H."/>
            <person name="Yu L."/>
            <person name="Shigenobu S."/>
            <person name="Wang J."/>
            <person name="Liu J."/>
            <person name="Flicek P."/>
            <person name="Searle S."/>
            <person name="Wang J."/>
            <person name="Kuratani S."/>
            <person name="Yin Y."/>
            <person name="Aken B."/>
            <person name="Zhang G."/>
            <person name="Irie N."/>
        </authorList>
    </citation>
    <scope>NUCLEOTIDE SEQUENCE [LARGE SCALE GENOMIC DNA]</scope>
</reference>
<keyword evidence="3" id="KW-1185">Reference proteome</keyword>
<feature type="compositionally biased region" description="Acidic residues" evidence="1">
    <location>
        <begin position="27"/>
        <end position="37"/>
    </location>
</feature>
<organism evidence="2 3">
    <name type="scientific">Chelonia mydas</name>
    <name type="common">Green sea-turtle</name>
    <name type="synonym">Chelonia agassizi</name>
    <dbReference type="NCBI Taxonomy" id="8469"/>
    <lineage>
        <taxon>Eukaryota</taxon>
        <taxon>Metazoa</taxon>
        <taxon>Chordata</taxon>
        <taxon>Craniata</taxon>
        <taxon>Vertebrata</taxon>
        <taxon>Euteleostomi</taxon>
        <taxon>Archelosauria</taxon>
        <taxon>Testudinata</taxon>
        <taxon>Testudines</taxon>
        <taxon>Cryptodira</taxon>
        <taxon>Durocryptodira</taxon>
        <taxon>Americhelydia</taxon>
        <taxon>Chelonioidea</taxon>
        <taxon>Cheloniidae</taxon>
        <taxon>Chelonia</taxon>
    </lineage>
</organism>
<proteinExistence type="predicted"/>
<dbReference type="EMBL" id="KB532134">
    <property type="protein sequence ID" value="EMP34432.1"/>
    <property type="molecule type" value="Genomic_DNA"/>
</dbReference>
<evidence type="ECO:0000313" key="2">
    <source>
        <dbReference type="EMBL" id="EMP34432.1"/>
    </source>
</evidence>
<protein>
    <submittedName>
        <fullName evidence="2">Uncharacterized protein</fullName>
    </submittedName>
</protein>
<dbReference type="Proteomes" id="UP000031443">
    <property type="component" value="Unassembled WGS sequence"/>
</dbReference>
<sequence length="56" mass="6116">MRGNATTTPPLFMDTCKGGVAWNKEDEFLEDEEEEKEDSAQASSGESVSPPAMNYS</sequence>
<evidence type="ECO:0000313" key="3">
    <source>
        <dbReference type="Proteomes" id="UP000031443"/>
    </source>
</evidence>
<gene>
    <name evidence="2" type="ORF">UY3_08408</name>
</gene>
<accession>M7C1Z8</accession>